<dbReference type="GeneID" id="72067056"/>
<dbReference type="RefSeq" id="XP_047842347.1">
    <property type="nucleotide sequence ID" value="XM_047986366.1"/>
</dbReference>
<feature type="region of interest" description="Disordered" evidence="1">
    <location>
        <begin position="34"/>
        <end position="74"/>
    </location>
</feature>
<reference evidence="2" key="1">
    <citation type="submission" date="2021-11" db="EMBL/GenBank/DDBJ databases">
        <title>Purpureocillium_takamizusanense_genome.</title>
        <authorList>
            <person name="Nguyen N.-H."/>
        </authorList>
    </citation>
    <scope>NUCLEOTIDE SEQUENCE</scope>
    <source>
        <strain evidence="2">PT3</strain>
    </source>
</reference>
<evidence type="ECO:0000313" key="2">
    <source>
        <dbReference type="EMBL" id="UNI18866.1"/>
    </source>
</evidence>
<feature type="compositionally biased region" description="Basic and acidic residues" evidence="1">
    <location>
        <begin position="46"/>
        <end position="59"/>
    </location>
</feature>
<dbReference type="Proteomes" id="UP000829364">
    <property type="component" value="Chromosome 4"/>
</dbReference>
<proteinExistence type="predicted"/>
<evidence type="ECO:0000313" key="3">
    <source>
        <dbReference type="Proteomes" id="UP000829364"/>
    </source>
</evidence>
<keyword evidence="3" id="KW-1185">Reference proteome</keyword>
<dbReference type="EMBL" id="CP086357">
    <property type="protein sequence ID" value="UNI18866.1"/>
    <property type="molecule type" value="Genomic_DNA"/>
</dbReference>
<accession>A0A9Q8QGM8</accession>
<evidence type="ECO:0000256" key="1">
    <source>
        <dbReference type="SAM" id="MobiDB-lite"/>
    </source>
</evidence>
<organism evidence="2 3">
    <name type="scientific">Purpureocillium takamizusanense</name>
    <dbReference type="NCBI Taxonomy" id="2060973"/>
    <lineage>
        <taxon>Eukaryota</taxon>
        <taxon>Fungi</taxon>
        <taxon>Dikarya</taxon>
        <taxon>Ascomycota</taxon>
        <taxon>Pezizomycotina</taxon>
        <taxon>Sordariomycetes</taxon>
        <taxon>Hypocreomycetidae</taxon>
        <taxon>Hypocreales</taxon>
        <taxon>Ophiocordycipitaceae</taxon>
        <taxon>Purpureocillium</taxon>
    </lineage>
</organism>
<protein>
    <submittedName>
        <fullName evidence="2">Uncharacterized protein</fullName>
    </submittedName>
</protein>
<name>A0A9Q8QGM8_9HYPO</name>
<gene>
    <name evidence="2" type="ORF">JDV02_005106</name>
</gene>
<sequence length="106" mass="11552">MPCVRLGKHQSIIPHPPQAARSFLCHLIEADVGSWPHRQPSKPVRRSNDRPADMGDKKGPPAPPRRKIDGNHAPVLSRVAASVENTRGAGPKAAFLTRRLNGDWGS</sequence>
<dbReference type="AlphaFoldDB" id="A0A9Q8QGM8"/>
<dbReference type="KEGG" id="ptkz:JDV02_005106"/>